<dbReference type="EMBL" id="BTSY01000006">
    <property type="protein sequence ID" value="GMT32044.1"/>
    <property type="molecule type" value="Genomic_DNA"/>
</dbReference>
<evidence type="ECO:0000313" key="2">
    <source>
        <dbReference type="EMBL" id="GMT32044.1"/>
    </source>
</evidence>
<evidence type="ECO:0000313" key="3">
    <source>
        <dbReference type="Proteomes" id="UP001432322"/>
    </source>
</evidence>
<name>A0AAV5WIX3_9BILA</name>
<accession>A0AAV5WIX3</accession>
<dbReference type="AlphaFoldDB" id="A0AAV5WIX3"/>
<sequence length="181" mass="20817">KSEELDRRKSMMRLFLRRQGTDESGSLSQLPPIIDSPIYLQTIRGTDFMRCSIECDDKSVIVMYMSEIGRSLLESSSAVILDGTFKSRPRNYPQLYSIGVTLDSSFVPCCWAFLTSKRQSTYEEMFDQLDKHVSLKSDVEFALDFEQAVISAVHVKYPDARITLCSVHFARSIQRYLEKNM</sequence>
<feature type="non-terminal residue" evidence="2">
    <location>
        <position position="181"/>
    </location>
</feature>
<keyword evidence="3" id="KW-1185">Reference proteome</keyword>
<comment type="caution">
    <text evidence="2">The sequence shown here is derived from an EMBL/GenBank/DDBJ whole genome shotgun (WGS) entry which is preliminary data.</text>
</comment>
<dbReference type="InterPro" id="IPR018289">
    <property type="entry name" value="MULE_transposase_dom"/>
</dbReference>
<feature type="domain" description="MULE transposase" evidence="1">
    <location>
        <begin position="79"/>
        <end position="170"/>
    </location>
</feature>
<protein>
    <recommendedName>
        <fullName evidence="1">MULE transposase domain-containing protein</fullName>
    </recommendedName>
</protein>
<evidence type="ECO:0000259" key="1">
    <source>
        <dbReference type="Pfam" id="PF10551"/>
    </source>
</evidence>
<dbReference type="Proteomes" id="UP001432322">
    <property type="component" value="Unassembled WGS sequence"/>
</dbReference>
<organism evidence="2 3">
    <name type="scientific">Pristionchus fissidentatus</name>
    <dbReference type="NCBI Taxonomy" id="1538716"/>
    <lineage>
        <taxon>Eukaryota</taxon>
        <taxon>Metazoa</taxon>
        <taxon>Ecdysozoa</taxon>
        <taxon>Nematoda</taxon>
        <taxon>Chromadorea</taxon>
        <taxon>Rhabditida</taxon>
        <taxon>Rhabditina</taxon>
        <taxon>Diplogasteromorpha</taxon>
        <taxon>Diplogasteroidea</taxon>
        <taxon>Neodiplogasteridae</taxon>
        <taxon>Pristionchus</taxon>
    </lineage>
</organism>
<dbReference type="Pfam" id="PF10551">
    <property type="entry name" value="MULE"/>
    <property type="match status" value="1"/>
</dbReference>
<proteinExistence type="predicted"/>
<reference evidence="2" key="1">
    <citation type="submission" date="2023-10" db="EMBL/GenBank/DDBJ databases">
        <title>Genome assembly of Pristionchus species.</title>
        <authorList>
            <person name="Yoshida K."/>
            <person name="Sommer R.J."/>
        </authorList>
    </citation>
    <scope>NUCLEOTIDE SEQUENCE</scope>
    <source>
        <strain evidence="2">RS5133</strain>
    </source>
</reference>
<feature type="non-terminal residue" evidence="2">
    <location>
        <position position="1"/>
    </location>
</feature>
<gene>
    <name evidence="2" type="ORF">PFISCL1PPCAC_23341</name>
</gene>